<name>A0A8S5N6T1_9CAUD</name>
<sequence>MISLTFSINCSPVIFLQSFLFTGTGWYKVQVSCLFSIFFIFFSYPFFRK</sequence>
<evidence type="ECO:0000313" key="2">
    <source>
        <dbReference type="EMBL" id="DAD90393.1"/>
    </source>
</evidence>
<reference evidence="2" key="1">
    <citation type="journal article" date="2021" name="Proc. Natl. Acad. Sci. U.S.A.">
        <title>A Catalog of Tens of Thousands of Viruses from Human Metagenomes Reveals Hidden Associations with Chronic Diseases.</title>
        <authorList>
            <person name="Tisza M.J."/>
            <person name="Buck C.B."/>
        </authorList>
    </citation>
    <scope>NUCLEOTIDE SEQUENCE</scope>
    <source>
        <strain evidence="2">Ctdsp2</strain>
    </source>
</reference>
<keyword evidence="1" id="KW-0472">Membrane</keyword>
<evidence type="ECO:0000256" key="1">
    <source>
        <dbReference type="SAM" id="Phobius"/>
    </source>
</evidence>
<proteinExistence type="predicted"/>
<feature type="transmembrane region" description="Helical" evidence="1">
    <location>
        <begin position="25"/>
        <end position="47"/>
    </location>
</feature>
<keyword evidence="1" id="KW-0812">Transmembrane</keyword>
<protein>
    <submittedName>
        <fullName evidence="2">Uncharacterized protein</fullName>
    </submittedName>
</protein>
<keyword evidence="1" id="KW-1133">Transmembrane helix</keyword>
<accession>A0A8S5N6T1</accession>
<dbReference type="EMBL" id="BK015085">
    <property type="protein sequence ID" value="DAD90393.1"/>
    <property type="molecule type" value="Genomic_DNA"/>
</dbReference>
<organism evidence="2">
    <name type="scientific">Myoviridae sp. ctdsp2</name>
    <dbReference type="NCBI Taxonomy" id="2826672"/>
    <lineage>
        <taxon>Viruses</taxon>
        <taxon>Duplodnaviria</taxon>
        <taxon>Heunggongvirae</taxon>
        <taxon>Uroviricota</taxon>
        <taxon>Caudoviricetes</taxon>
    </lineage>
</organism>